<dbReference type="Proteomes" id="UP000324133">
    <property type="component" value="Unassembled WGS sequence"/>
</dbReference>
<comment type="caution">
    <text evidence="2">The sequence shown here is derived from an EMBL/GenBank/DDBJ whole genome shotgun (WGS) entry which is preliminary data.</text>
</comment>
<dbReference type="OrthoDB" id="1123245at2"/>
<feature type="domain" description="Secretion system C-terminal sorting" evidence="1">
    <location>
        <begin position="300"/>
        <end position="372"/>
    </location>
</feature>
<dbReference type="InterPro" id="IPR026444">
    <property type="entry name" value="Secre_tail"/>
</dbReference>
<name>A0A5B6T8X3_9BACT</name>
<evidence type="ECO:0000259" key="1">
    <source>
        <dbReference type="Pfam" id="PF18962"/>
    </source>
</evidence>
<dbReference type="NCBIfam" id="TIGR04183">
    <property type="entry name" value="Por_Secre_tail"/>
    <property type="match status" value="1"/>
</dbReference>
<proteinExistence type="predicted"/>
<evidence type="ECO:0000313" key="3">
    <source>
        <dbReference type="Proteomes" id="UP000324133"/>
    </source>
</evidence>
<accession>A0A5B6T8X3</accession>
<dbReference type="Pfam" id="PF18962">
    <property type="entry name" value="Por_Secre_tail"/>
    <property type="match status" value="1"/>
</dbReference>
<evidence type="ECO:0000313" key="2">
    <source>
        <dbReference type="EMBL" id="KAA3436435.1"/>
    </source>
</evidence>
<gene>
    <name evidence="2" type="ORF">FOA19_18760</name>
</gene>
<sequence length="374" mass="41089">MKASLLIKKQKELFLLPLFFLSLFYGISAQASHIRAGSIYYQSDTTAARNPLRYFFTLVTYSDAPPAFEDLEATLHFGDCNSQKVTRTSRTLVTASSGNYFMNVYRFEHTYTGPGTYTATYTVGSQGGIVNIASSLKRDFYLESTIIVDPTLTVNHSPKFQHHPLDVPVRNHVFVHNSGAIDAEGDSISFKLVTPKASNGVSACGNPIGVNTPGYSGLENFLGAPVSTAPAGVTLNRSTGLLTWNTPSMQGTYNVSILVEEWRNRRLIGTMVRDMLFFVLENPPVVTGVSEEWQTQVSAFPNPASSTLTMKVPAFIQVRGTSLYNAVGTPVTLPAPVKTKEGWTFDIQGITEGFYLLHLRTAQGTMVQKFIVKR</sequence>
<dbReference type="AlphaFoldDB" id="A0A5B6T8X3"/>
<dbReference type="EMBL" id="VKKY01000003">
    <property type="protein sequence ID" value="KAA3436435.1"/>
    <property type="molecule type" value="Genomic_DNA"/>
</dbReference>
<organism evidence="2 3">
    <name type="scientific">Rufibacter hautae</name>
    <dbReference type="NCBI Taxonomy" id="2595005"/>
    <lineage>
        <taxon>Bacteria</taxon>
        <taxon>Pseudomonadati</taxon>
        <taxon>Bacteroidota</taxon>
        <taxon>Cytophagia</taxon>
        <taxon>Cytophagales</taxon>
        <taxon>Hymenobacteraceae</taxon>
        <taxon>Rufibacter</taxon>
    </lineage>
</organism>
<reference evidence="2 3" key="1">
    <citation type="submission" date="2019-07" db="EMBL/GenBank/DDBJ databases">
        <title>Rufibacter sp. nov., isolated from lake sediment.</title>
        <authorList>
            <person name="Qu J.-H."/>
        </authorList>
    </citation>
    <scope>NUCLEOTIDE SEQUENCE [LARGE SCALE GENOMIC DNA]</scope>
    <source>
        <strain evidence="2 3">NBS58-1</strain>
    </source>
</reference>
<protein>
    <submittedName>
        <fullName evidence="2">T9SS type A sorting domain-containing protein</fullName>
    </submittedName>
</protein>
<keyword evidence="3" id="KW-1185">Reference proteome</keyword>